<name>A0ABM5UWD9_9BURK</name>
<keyword evidence="3" id="KW-1185">Reference proteome</keyword>
<dbReference type="Gene3D" id="3.40.50.150">
    <property type="entry name" value="Vaccinia Virus protein VP39"/>
    <property type="match status" value="1"/>
</dbReference>
<gene>
    <name evidence="2" type="ORF">F506_01275</name>
</gene>
<dbReference type="EMBL" id="CP011409">
    <property type="protein sequence ID" value="AKZ61482.1"/>
    <property type="molecule type" value="Genomic_DNA"/>
</dbReference>
<dbReference type="SUPFAM" id="SSF53335">
    <property type="entry name" value="S-adenosyl-L-methionine-dependent methyltransferases"/>
    <property type="match status" value="1"/>
</dbReference>
<dbReference type="RefSeq" id="WP_053194986.1">
    <property type="nucleotide sequence ID" value="NZ_CP011409.1"/>
</dbReference>
<evidence type="ECO:0000259" key="1">
    <source>
        <dbReference type="Pfam" id="PF13649"/>
    </source>
</evidence>
<proteinExistence type="predicted"/>
<dbReference type="Proteomes" id="UP000063429">
    <property type="component" value="Chromosome"/>
</dbReference>
<evidence type="ECO:0000313" key="2">
    <source>
        <dbReference type="EMBL" id="AKZ61482.1"/>
    </source>
</evidence>
<dbReference type="Pfam" id="PF13649">
    <property type="entry name" value="Methyltransf_25"/>
    <property type="match status" value="1"/>
</dbReference>
<evidence type="ECO:0000313" key="3">
    <source>
        <dbReference type="Proteomes" id="UP000063429"/>
    </source>
</evidence>
<dbReference type="CDD" id="cd02440">
    <property type="entry name" value="AdoMet_MTases"/>
    <property type="match status" value="1"/>
</dbReference>
<dbReference type="InterPro" id="IPR041698">
    <property type="entry name" value="Methyltransf_25"/>
</dbReference>
<organism evidence="2 3">
    <name type="scientific">Herbaspirillum hiltneri N3</name>
    <dbReference type="NCBI Taxonomy" id="1262470"/>
    <lineage>
        <taxon>Bacteria</taxon>
        <taxon>Pseudomonadati</taxon>
        <taxon>Pseudomonadota</taxon>
        <taxon>Betaproteobacteria</taxon>
        <taxon>Burkholderiales</taxon>
        <taxon>Oxalobacteraceae</taxon>
        <taxon>Herbaspirillum</taxon>
    </lineage>
</organism>
<protein>
    <recommendedName>
        <fullName evidence="1">Methyltransferase domain-containing protein</fullName>
    </recommendedName>
</protein>
<sequence length="207" mass="23503">MSNLSNSWNAFSPDIAEQYLKTYGHPSVSSKALLVDVLKQYTASVAKPSVIDLGCGNAQIGEFFIEKNFDCVYTGVDFSDVLLDVGRRVLPNANFIKDDVNTLGLIQGRYDIALYSHVVELLSSPEESLAAAKRLSDIVVIRFYEPPEFETDTTELKWMDVGNEQQVPFLRRKMSRDYYRMVLAKLDCKQVDIYRDATKDQVHVLLF</sequence>
<accession>A0ABM5UWD9</accession>
<feature type="domain" description="Methyltransferase" evidence="1">
    <location>
        <begin position="50"/>
        <end position="134"/>
    </location>
</feature>
<reference evidence="3" key="1">
    <citation type="journal article" date="2015" name="Genome Announc.">
        <title>Complete Genome Sequence of Herbaspirillum hiltneri N3 (DSM 17495), Isolated from Surface-Sterilized Wheat Roots.</title>
        <authorList>
            <person name="Guizelini D."/>
            <person name="Saizaki P.M."/>
            <person name="Coimbra N.A."/>
            <person name="Weiss V.A."/>
            <person name="Faoro H."/>
            <person name="Sfeir M.Z."/>
            <person name="Baura V.A."/>
            <person name="Monteiro R.A."/>
            <person name="Chubatsu L.S."/>
            <person name="Souza E.M."/>
            <person name="Cruz L.M."/>
            <person name="Pedrosa F.O."/>
            <person name="Raittz R.T."/>
            <person name="Marchaukoski J.N."/>
            <person name="Steffens M.B."/>
        </authorList>
    </citation>
    <scope>NUCLEOTIDE SEQUENCE [LARGE SCALE GENOMIC DNA]</scope>
    <source>
        <strain evidence="3">N3</strain>
    </source>
</reference>
<dbReference type="InterPro" id="IPR029063">
    <property type="entry name" value="SAM-dependent_MTases_sf"/>
</dbReference>